<dbReference type="EMBL" id="CP100355">
    <property type="protein sequence ID" value="UTF54522.1"/>
    <property type="molecule type" value="Genomic_DNA"/>
</dbReference>
<dbReference type="AlphaFoldDB" id="A0A9E7SVZ2"/>
<keyword evidence="2" id="KW-1185">Reference proteome</keyword>
<sequence>MIQRRCPDCTVTMEETTVRTGSGYGLRIDGGKHDGVLGRLGLETTTKLEAVCCPECGLVRLYADVDANGDGDGNLEA</sequence>
<organism evidence="1 2">
    <name type="scientific">Natronosalvus rutilus</name>
    <dbReference type="NCBI Taxonomy" id="2953753"/>
    <lineage>
        <taxon>Archaea</taxon>
        <taxon>Methanobacteriati</taxon>
        <taxon>Methanobacteriota</taxon>
        <taxon>Stenosarchaea group</taxon>
        <taxon>Halobacteria</taxon>
        <taxon>Halobacteriales</taxon>
        <taxon>Natrialbaceae</taxon>
        <taxon>Natronosalvus</taxon>
    </lineage>
</organism>
<evidence type="ECO:0000313" key="2">
    <source>
        <dbReference type="Proteomes" id="UP001056855"/>
    </source>
</evidence>
<dbReference type="RefSeq" id="WP_254159194.1">
    <property type="nucleotide sequence ID" value="NZ_CP100355.1"/>
</dbReference>
<reference evidence="1" key="1">
    <citation type="submission" date="2022-06" db="EMBL/GenBank/DDBJ databases">
        <title>Diverse halophilic archaea isolated from saline environments.</title>
        <authorList>
            <person name="Cui H.-L."/>
        </authorList>
    </citation>
    <scope>NUCLEOTIDE SEQUENCE</scope>
    <source>
        <strain evidence="1">WLHS1</strain>
    </source>
</reference>
<proteinExistence type="predicted"/>
<gene>
    <name evidence="1" type="ORF">NGM29_04415</name>
</gene>
<dbReference type="Proteomes" id="UP001056855">
    <property type="component" value="Chromosome"/>
</dbReference>
<evidence type="ECO:0000313" key="1">
    <source>
        <dbReference type="EMBL" id="UTF54522.1"/>
    </source>
</evidence>
<dbReference type="GeneID" id="73289263"/>
<name>A0A9E7SVZ2_9EURY</name>
<protein>
    <submittedName>
        <fullName evidence="1">Uncharacterized protein</fullName>
    </submittedName>
</protein>
<accession>A0A9E7SVZ2</accession>
<dbReference type="KEGG" id="sawl:NGM29_04415"/>